<dbReference type="InterPro" id="IPR006342">
    <property type="entry name" value="FkbM_mtfrase"/>
</dbReference>
<comment type="caution">
    <text evidence="2">The sequence shown here is derived from an EMBL/GenBank/DDBJ whole genome shotgun (WGS) entry which is preliminary data.</text>
</comment>
<dbReference type="EMBL" id="MSCN01000001">
    <property type="protein sequence ID" value="PQJ79350.1"/>
    <property type="molecule type" value="Genomic_DNA"/>
</dbReference>
<protein>
    <recommendedName>
        <fullName evidence="1">Methyltransferase FkbM domain-containing protein</fullName>
    </recommendedName>
</protein>
<reference evidence="2 3" key="1">
    <citation type="submission" date="2016-12" db="EMBL/GenBank/DDBJ databases">
        <title>Trade-off between light-utilization and light-protection in marine flavobacteria.</title>
        <authorList>
            <person name="Kumagai Y."/>
            <person name="Yoshizawa S."/>
            <person name="Kogure K."/>
            <person name="Iwasaki W."/>
        </authorList>
    </citation>
    <scope>NUCLEOTIDE SEQUENCE [LARGE SCALE GENOMIC DNA]</scope>
    <source>
        <strain evidence="2 3">NBRC 108759</strain>
    </source>
</reference>
<feature type="domain" description="Methyltransferase FkbM" evidence="1">
    <location>
        <begin position="27"/>
        <end position="165"/>
    </location>
</feature>
<accession>A0A2S7WP20</accession>
<dbReference type="PANTHER" id="PTHR34203">
    <property type="entry name" value="METHYLTRANSFERASE, FKBM FAMILY PROTEIN"/>
    <property type="match status" value="1"/>
</dbReference>
<dbReference type="OrthoDB" id="9812600at2"/>
<dbReference type="Pfam" id="PF05050">
    <property type="entry name" value="Methyltransf_21"/>
    <property type="match status" value="1"/>
</dbReference>
<dbReference type="PANTHER" id="PTHR34203:SF15">
    <property type="entry name" value="SLL1173 PROTEIN"/>
    <property type="match status" value="1"/>
</dbReference>
<dbReference type="SUPFAM" id="SSF53335">
    <property type="entry name" value="S-adenosyl-L-methionine-dependent methyltransferases"/>
    <property type="match status" value="1"/>
</dbReference>
<organism evidence="2 3">
    <name type="scientific">Polaribacter porphyrae</name>
    <dbReference type="NCBI Taxonomy" id="1137780"/>
    <lineage>
        <taxon>Bacteria</taxon>
        <taxon>Pseudomonadati</taxon>
        <taxon>Bacteroidota</taxon>
        <taxon>Flavobacteriia</taxon>
        <taxon>Flavobacteriales</taxon>
        <taxon>Flavobacteriaceae</taxon>
    </lineage>
</organism>
<name>A0A2S7WP20_9FLAO</name>
<dbReference type="RefSeq" id="WP_105015951.1">
    <property type="nucleotide sequence ID" value="NZ_MSCN01000001.1"/>
</dbReference>
<evidence type="ECO:0000313" key="3">
    <source>
        <dbReference type="Proteomes" id="UP000238882"/>
    </source>
</evidence>
<dbReference type="NCBIfam" id="TIGR01444">
    <property type="entry name" value="fkbM_fam"/>
    <property type="match status" value="1"/>
</dbReference>
<dbReference type="Gene3D" id="3.40.50.150">
    <property type="entry name" value="Vaccinia Virus protein VP39"/>
    <property type="match status" value="1"/>
</dbReference>
<dbReference type="InterPro" id="IPR052514">
    <property type="entry name" value="SAM-dependent_MTase"/>
</dbReference>
<dbReference type="AlphaFoldDB" id="A0A2S7WP20"/>
<evidence type="ECO:0000259" key="1">
    <source>
        <dbReference type="Pfam" id="PF05050"/>
    </source>
</evidence>
<proteinExistence type="predicted"/>
<sequence length="225" mass="26254">MIFRKLNRYKSLFFYKNLISKNDLCFDVGANIGKKSELFLSLKAKVIAFEPQTKCFPFLDKINNSNFTYYPFGVGSKNENKLLHLANHLEVATFSHKMIDFYTTENLKWKNGEKVIVKKLDTLIDEFGLPNFCKIDTEGFELEILSNLSHKIPKIEFEFNEAFIDETLLTLDSIDKLGNYKFNFILNETPKFINKNWSSISEIKEQIINLKKEKLHGNLFAKLNL</sequence>
<dbReference type="Proteomes" id="UP000238882">
    <property type="component" value="Unassembled WGS sequence"/>
</dbReference>
<keyword evidence="3" id="KW-1185">Reference proteome</keyword>
<dbReference type="InterPro" id="IPR029063">
    <property type="entry name" value="SAM-dependent_MTases_sf"/>
</dbReference>
<evidence type="ECO:0000313" key="2">
    <source>
        <dbReference type="EMBL" id="PQJ79350.1"/>
    </source>
</evidence>
<gene>
    <name evidence="2" type="ORF">BTO18_09260</name>
</gene>